<accession>A0A2G5BFT0</accession>
<feature type="signal peptide" evidence="1">
    <location>
        <begin position="1"/>
        <end position="18"/>
    </location>
</feature>
<feature type="chain" id="PRO_5013895577" description="Secreted protein" evidence="1">
    <location>
        <begin position="19"/>
        <end position="67"/>
    </location>
</feature>
<evidence type="ECO:0008006" key="4">
    <source>
        <dbReference type="Google" id="ProtNLM"/>
    </source>
</evidence>
<evidence type="ECO:0000313" key="2">
    <source>
        <dbReference type="EMBL" id="PIA17577.1"/>
    </source>
</evidence>
<reference evidence="2 3" key="1">
    <citation type="journal article" date="2015" name="Genome Biol. Evol.">
        <title>Phylogenomic analyses indicate that early fungi evolved digesting cell walls of algal ancestors of land plants.</title>
        <authorList>
            <person name="Chang Y."/>
            <person name="Wang S."/>
            <person name="Sekimoto S."/>
            <person name="Aerts A.L."/>
            <person name="Choi C."/>
            <person name="Clum A."/>
            <person name="LaButti K.M."/>
            <person name="Lindquist E.A."/>
            <person name="Yee Ngan C."/>
            <person name="Ohm R.A."/>
            <person name="Salamov A.A."/>
            <person name="Grigoriev I.V."/>
            <person name="Spatafora J.W."/>
            <person name="Berbee M.L."/>
        </authorList>
    </citation>
    <scope>NUCLEOTIDE SEQUENCE [LARGE SCALE GENOMIC DNA]</scope>
    <source>
        <strain evidence="2 3">NRRL 1564</strain>
    </source>
</reference>
<evidence type="ECO:0000256" key="1">
    <source>
        <dbReference type="SAM" id="SignalP"/>
    </source>
</evidence>
<keyword evidence="3" id="KW-1185">Reference proteome</keyword>
<dbReference type="AlphaFoldDB" id="A0A2G5BFT0"/>
<name>A0A2G5BFT0_COERN</name>
<organism evidence="2 3">
    <name type="scientific">Coemansia reversa (strain ATCC 12441 / NRRL 1564)</name>
    <dbReference type="NCBI Taxonomy" id="763665"/>
    <lineage>
        <taxon>Eukaryota</taxon>
        <taxon>Fungi</taxon>
        <taxon>Fungi incertae sedis</taxon>
        <taxon>Zoopagomycota</taxon>
        <taxon>Kickxellomycotina</taxon>
        <taxon>Kickxellomycetes</taxon>
        <taxon>Kickxellales</taxon>
        <taxon>Kickxellaceae</taxon>
        <taxon>Coemansia</taxon>
    </lineage>
</organism>
<dbReference type="Proteomes" id="UP000242474">
    <property type="component" value="Unassembled WGS sequence"/>
</dbReference>
<gene>
    <name evidence="2" type="ORF">COEREDRAFT_91916</name>
</gene>
<proteinExistence type="predicted"/>
<dbReference type="EMBL" id="KZ303494">
    <property type="protein sequence ID" value="PIA17577.1"/>
    <property type="molecule type" value="Genomic_DNA"/>
</dbReference>
<sequence length="67" mass="7073">MMPAHLLLSFHFAAPAQTTLRFTLHLENAAFAAGNAATIAASATALGTRYSTNINHCNFPVVVCLLS</sequence>
<evidence type="ECO:0000313" key="3">
    <source>
        <dbReference type="Proteomes" id="UP000242474"/>
    </source>
</evidence>
<keyword evidence="1" id="KW-0732">Signal</keyword>
<protein>
    <recommendedName>
        <fullName evidence="4">Secreted protein</fullName>
    </recommendedName>
</protein>